<comment type="caution">
    <text evidence="1">The sequence shown here is derived from an EMBL/GenBank/DDBJ whole genome shotgun (WGS) entry which is preliminary data.</text>
</comment>
<gene>
    <name evidence="1" type="ORF">IAY_02926</name>
</gene>
<evidence type="ECO:0008006" key="3">
    <source>
        <dbReference type="Google" id="ProtNLM"/>
    </source>
</evidence>
<accession>A0ABC9T3N0</accession>
<sequence length="58" mass="6367">MNIKIYKSLSFLGEYSAKSICQESEAISVGTVFQIDNNTYAVGNVVIKCDGTVLLEVY</sequence>
<dbReference type="GeneID" id="83637483"/>
<proteinExistence type="predicted"/>
<dbReference type="RefSeq" id="WP_002082306.1">
    <property type="nucleotide sequence ID" value="NZ_KB976008.1"/>
</dbReference>
<name>A0ABC9T3N0_BACCE</name>
<dbReference type="Proteomes" id="UP000014060">
    <property type="component" value="Unassembled WGS sequence"/>
</dbReference>
<reference evidence="1 2" key="1">
    <citation type="submission" date="2013-01" db="EMBL/GenBank/DDBJ databases">
        <title>The Genome Sequence of Bacillus cereus TIAC219.</title>
        <authorList>
            <consortium name="The Broad Institute Genome Sequencing Platform"/>
            <consortium name="The Broad Institute Genome Sequencing Center for Infectious Disease"/>
            <person name="Feldgarden M."/>
            <person name="Van der Auwera G.A."/>
            <person name="Mahillon J."/>
            <person name="Duprez V."/>
            <person name="Timmery S."/>
            <person name="Mattelet C."/>
            <person name="Dierick K."/>
            <person name="Sun M."/>
            <person name="Yu Z."/>
            <person name="Zhu L."/>
            <person name="Hu X."/>
            <person name="Shank E.B."/>
            <person name="Swiecicka I."/>
            <person name="Hansen B.M."/>
            <person name="Andrup L."/>
            <person name="Walker B."/>
            <person name="Young S.K."/>
            <person name="Zeng Q."/>
            <person name="Gargeya S."/>
            <person name="Fitzgerald M."/>
            <person name="Haas B."/>
            <person name="Abouelleil A."/>
            <person name="Alvarado L."/>
            <person name="Arachchi H.M."/>
            <person name="Berlin A.M."/>
            <person name="Chapman S.B."/>
            <person name="Dewar J."/>
            <person name="Goldberg J."/>
            <person name="Griggs A."/>
            <person name="Gujja S."/>
            <person name="Hansen M."/>
            <person name="Howarth C."/>
            <person name="Imamovic A."/>
            <person name="Larimer J."/>
            <person name="McCowan C."/>
            <person name="Murphy C."/>
            <person name="Neiman D."/>
            <person name="Pearson M."/>
            <person name="Priest M."/>
            <person name="Roberts A."/>
            <person name="Saif S."/>
            <person name="Shea T."/>
            <person name="Sisk P."/>
            <person name="Sykes S."/>
            <person name="Wortman J."/>
            <person name="Nusbaum C."/>
            <person name="Birren B."/>
        </authorList>
    </citation>
    <scope>NUCLEOTIDE SEQUENCE [LARGE SCALE GENOMIC DNA]</scope>
    <source>
        <strain evidence="1 2">TIAC219</strain>
    </source>
</reference>
<evidence type="ECO:0000313" key="2">
    <source>
        <dbReference type="Proteomes" id="UP000014060"/>
    </source>
</evidence>
<dbReference type="AlphaFoldDB" id="A0ABC9T3N0"/>
<dbReference type="EMBL" id="AHCJ01000011">
    <property type="protein sequence ID" value="EOQ69797.1"/>
    <property type="molecule type" value="Genomic_DNA"/>
</dbReference>
<evidence type="ECO:0000313" key="1">
    <source>
        <dbReference type="EMBL" id="EOQ69797.1"/>
    </source>
</evidence>
<organism evidence="1 2">
    <name type="scientific">Bacillus cereus TIAC219</name>
    <dbReference type="NCBI Taxonomy" id="718222"/>
    <lineage>
        <taxon>Bacteria</taxon>
        <taxon>Bacillati</taxon>
        <taxon>Bacillota</taxon>
        <taxon>Bacilli</taxon>
        <taxon>Bacillales</taxon>
        <taxon>Bacillaceae</taxon>
        <taxon>Bacillus</taxon>
        <taxon>Bacillus cereus group</taxon>
    </lineage>
</organism>
<protein>
    <recommendedName>
        <fullName evidence="3">Phage protein</fullName>
    </recommendedName>
</protein>